<proteinExistence type="predicted"/>
<dbReference type="Pfam" id="PF17921">
    <property type="entry name" value="Integrase_H2C2"/>
    <property type="match status" value="1"/>
</dbReference>
<dbReference type="InterPro" id="IPR041588">
    <property type="entry name" value="Integrase_H2C2"/>
</dbReference>
<keyword evidence="2" id="KW-1185">Reference proteome</keyword>
<dbReference type="AlphaFoldDB" id="A0A6S7HP94"/>
<gene>
    <name evidence="1" type="ORF">PACLA_8A040734</name>
</gene>
<dbReference type="Gene3D" id="1.10.340.70">
    <property type="match status" value="1"/>
</dbReference>
<feature type="non-terminal residue" evidence="1">
    <location>
        <position position="1"/>
    </location>
</feature>
<dbReference type="PANTHER" id="PTHR47331">
    <property type="entry name" value="PHD-TYPE DOMAIN-CONTAINING PROTEIN"/>
    <property type="match status" value="1"/>
</dbReference>
<name>A0A6S7HP94_PARCT</name>
<feature type="non-terminal residue" evidence="1">
    <location>
        <position position="329"/>
    </location>
</feature>
<dbReference type="EMBL" id="CACRXK020005352">
    <property type="protein sequence ID" value="CAB4005907.1"/>
    <property type="molecule type" value="Genomic_DNA"/>
</dbReference>
<evidence type="ECO:0000313" key="2">
    <source>
        <dbReference type="Proteomes" id="UP001152795"/>
    </source>
</evidence>
<dbReference type="Proteomes" id="UP001152795">
    <property type="component" value="Unassembled WGS sequence"/>
</dbReference>
<comment type="caution">
    <text evidence="1">The sequence shown here is derived from an EMBL/GenBank/DDBJ whole genome shotgun (WGS) entry which is preliminary data.</text>
</comment>
<protein>
    <submittedName>
        <fullName evidence="1">Uncharacterized protein</fullName>
    </submittedName>
</protein>
<evidence type="ECO:0000313" key="1">
    <source>
        <dbReference type="EMBL" id="CAB4005907.1"/>
    </source>
</evidence>
<dbReference type="PANTHER" id="PTHR47331:SF2">
    <property type="match status" value="1"/>
</dbReference>
<sequence length="329" mass="37604">HKTHVKTTQRSPALGHYLRCPLTRIAQLANTSEEPKVIRANISEVIDIDRFGNLKKLLRVTAYVLRFVNALKKAEIMWLCSVQELSFAKESEFPQRNVQKSPPQYVTQFGLYTGESHVIRCKGRLDNSSLGLGSRHPILLPSKHRFVELLIREVNEQVKHNGIRDTLTTARERFWIIRGREAVKRITKDCVVCRKAEGLPYNYGQAPDLPSCRVSDDPPFTNVGLDFAGPLYVQDKKNELDENSNKVYVLLFTCASACKEIRRLCRAEELRGDFGITNNYSSDLRNNGEMNICCHYANIPKVEELQSGDDGVKYDSCQTIRKRFVNKEQ</sequence>
<accession>A0A6S7HP94</accession>
<dbReference type="OrthoDB" id="6020750at2759"/>
<reference evidence="1" key="1">
    <citation type="submission" date="2020-04" db="EMBL/GenBank/DDBJ databases">
        <authorList>
            <person name="Alioto T."/>
            <person name="Alioto T."/>
            <person name="Gomez Garrido J."/>
        </authorList>
    </citation>
    <scope>NUCLEOTIDE SEQUENCE</scope>
    <source>
        <strain evidence="1">A484AB</strain>
    </source>
</reference>
<organism evidence="1 2">
    <name type="scientific">Paramuricea clavata</name>
    <name type="common">Red gorgonian</name>
    <name type="synonym">Violescent sea-whip</name>
    <dbReference type="NCBI Taxonomy" id="317549"/>
    <lineage>
        <taxon>Eukaryota</taxon>
        <taxon>Metazoa</taxon>
        <taxon>Cnidaria</taxon>
        <taxon>Anthozoa</taxon>
        <taxon>Octocorallia</taxon>
        <taxon>Malacalcyonacea</taxon>
        <taxon>Plexauridae</taxon>
        <taxon>Paramuricea</taxon>
    </lineage>
</organism>